<dbReference type="PROSITE" id="PS51387">
    <property type="entry name" value="FAD_PCMH"/>
    <property type="match status" value="1"/>
</dbReference>
<dbReference type="InterPro" id="IPR016169">
    <property type="entry name" value="FAD-bd_PCMH_sub2"/>
</dbReference>
<dbReference type="PANTHER" id="PTHR42973:SF54">
    <property type="entry name" value="FAD-BINDING PCMH-TYPE DOMAIN-CONTAINING PROTEIN"/>
    <property type="match status" value="1"/>
</dbReference>
<evidence type="ECO:0000313" key="6">
    <source>
        <dbReference type="EMBL" id="QRD07576.1"/>
    </source>
</evidence>
<dbReference type="PANTHER" id="PTHR42973">
    <property type="entry name" value="BINDING OXIDOREDUCTASE, PUTATIVE (AFU_ORTHOLOGUE AFUA_1G17690)-RELATED"/>
    <property type="match status" value="1"/>
</dbReference>
<evidence type="ECO:0000259" key="5">
    <source>
        <dbReference type="PROSITE" id="PS51387"/>
    </source>
</evidence>
<dbReference type="EMBL" id="CP069044">
    <property type="protein sequence ID" value="QRD07576.1"/>
    <property type="molecule type" value="Genomic_DNA"/>
</dbReference>
<organism evidence="6 7">
    <name type="scientific">Phaeosphaeria nodorum (strain SN15 / ATCC MYA-4574 / FGSC 10173)</name>
    <name type="common">Glume blotch fungus</name>
    <name type="synonym">Parastagonospora nodorum</name>
    <dbReference type="NCBI Taxonomy" id="321614"/>
    <lineage>
        <taxon>Eukaryota</taxon>
        <taxon>Fungi</taxon>
        <taxon>Dikarya</taxon>
        <taxon>Ascomycota</taxon>
        <taxon>Pezizomycotina</taxon>
        <taxon>Dothideomycetes</taxon>
        <taxon>Pleosporomycetidae</taxon>
        <taxon>Pleosporales</taxon>
        <taxon>Pleosporineae</taxon>
        <taxon>Phaeosphaeriaceae</taxon>
        <taxon>Parastagonospora</taxon>
    </lineage>
</organism>
<dbReference type="GO" id="GO:0071949">
    <property type="term" value="F:FAD binding"/>
    <property type="evidence" value="ECO:0007669"/>
    <property type="project" value="InterPro"/>
</dbReference>
<evidence type="ECO:0000256" key="1">
    <source>
        <dbReference type="ARBA" id="ARBA00005466"/>
    </source>
</evidence>
<gene>
    <name evidence="6" type="ORF">JI435_447690</name>
</gene>
<keyword evidence="4" id="KW-0560">Oxidoreductase</keyword>
<evidence type="ECO:0000313" key="7">
    <source>
        <dbReference type="Proteomes" id="UP000663193"/>
    </source>
</evidence>
<dbReference type="Pfam" id="PF01565">
    <property type="entry name" value="FAD_binding_4"/>
    <property type="match status" value="1"/>
</dbReference>
<protein>
    <recommendedName>
        <fullName evidence="5">FAD-binding PCMH-type domain-containing protein</fullName>
    </recommendedName>
</protein>
<comment type="similarity">
    <text evidence="1">Belongs to the oxygen-dependent FAD-linked oxidoreductase family.</text>
</comment>
<keyword evidence="2" id="KW-0285">Flavoprotein</keyword>
<dbReference type="OMA" id="STNCWLQ"/>
<accession>A0A7U2NRC2</accession>
<dbReference type="InterPro" id="IPR006094">
    <property type="entry name" value="Oxid_FAD_bind_N"/>
</dbReference>
<evidence type="ECO:0000256" key="3">
    <source>
        <dbReference type="ARBA" id="ARBA00022827"/>
    </source>
</evidence>
<proteinExistence type="inferred from homology"/>
<dbReference type="VEuPathDB" id="FungiDB:JI435_447690"/>
<dbReference type="SUPFAM" id="SSF56176">
    <property type="entry name" value="FAD-binding/transporter-associated domain-like"/>
    <property type="match status" value="1"/>
</dbReference>
<dbReference type="Gene3D" id="3.30.465.10">
    <property type="match status" value="1"/>
</dbReference>
<dbReference type="InterPro" id="IPR050416">
    <property type="entry name" value="FAD-linked_Oxidoreductase"/>
</dbReference>
<keyword evidence="7" id="KW-1185">Reference proteome</keyword>
<evidence type="ECO:0000256" key="2">
    <source>
        <dbReference type="ARBA" id="ARBA00022630"/>
    </source>
</evidence>
<dbReference type="GO" id="GO:0016491">
    <property type="term" value="F:oxidoreductase activity"/>
    <property type="evidence" value="ECO:0007669"/>
    <property type="project" value="UniProtKB-KW"/>
</dbReference>
<dbReference type="InterPro" id="IPR036318">
    <property type="entry name" value="FAD-bd_PCMH-like_sf"/>
</dbReference>
<sequence length="379" mass="41670">MIDLHDLNHISINGDRSVATIEPGNEWIQVYDALDKYGVSVVGGRGPTVGAGGFMLGGGYFHWSGKYGMAADNVKDFEVVLADGTIVNANAKTNTDLFWALKGGGPNFGIVTKMQLYTVPIQKIWYQLGLYRAEQAPELIDAFAKWQNEGASDTRGSVGFLIGTETAFVGLFWLEPAVKPEVFAPFYDIPQIEPAAKPINSTLIELTNLLGFVGGASSARHDYRALTTRVDAELYKQVYEFWKPRAQALHNTTGANSTFVFQPVPKSVAEAGIAKGGNAMNIPVENQMWWSSTMDWEDAADDDTVRALSIETTNKWKELGQARGSYLPHLFMNDASRDQNPLASYGQKNLQRLKQIAGKYDPGQLFQKIQNSGFLLSKA</sequence>
<feature type="domain" description="FAD-binding PCMH-type" evidence="5">
    <location>
        <begin position="1"/>
        <end position="121"/>
    </location>
</feature>
<reference evidence="7" key="1">
    <citation type="journal article" date="2021" name="BMC Genomics">
        <title>Chromosome-level genome assembly and manually-curated proteome of model necrotroph Parastagonospora nodorum Sn15 reveals a genome-wide trove of candidate effector homologs, and redundancy of virulence-related functions within an accessory chromosome.</title>
        <authorList>
            <person name="Bertazzoni S."/>
            <person name="Jones D.A.B."/>
            <person name="Phan H.T."/>
            <person name="Tan K.-C."/>
            <person name="Hane J.K."/>
        </authorList>
    </citation>
    <scope>NUCLEOTIDE SEQUENCE [LARGE SCALE GENOMIC DNA]</scope>
    <source>
        <strain evidence="7">SN15 / ATCC MYA-4574 / FGSC 10173)</strain>
    </source>
</reference>
<dbReference type="OrthoDB" id="2151789at2759"/>
<name>A0A7U2NRC2_PHANO</name>
<dbReference type="InterPro" id="IPR016166">
    <property type="entry name" value="FAD-bd_PCMH"/>
</dbReference>
<evidence type="ECO:0000256" key="4">
    <source>
        <dbReference type="ARBA" id="ARBA00023002"/>
    </source>
</evidence>
<keyword evidence="3" id="KW-0274">FAD</keyword>
<dbReference type="AlphaFoldDB" id="A0A7U2NRC2"/>
<dbReference type="Gene3D" id="3.40.462.20">
    <property type="match status" value="1"/>
</dbReference>
<dbReference type="Proteomes" id="UP000663193">
    <property type="component" value="Chromosome 22"/>
</dbReference>